<accession>A0A3S4BIY4</accession>
<evidence type="ECO:0000259" key="2">
    <source>
        <dbReference type="Pfam" id="PF03703"/>
    </source>
</evidence>
<dbReference type="AlphaFoldDB" id="A0A3S4BIY4"/>
<evidence type="ECO:0000313" key="3">
    <source>
        <dbReference type="EMBL" id="RWZ51196.1"/>
    </source>
</evidence>
<dbReference type="Proteomes" id="UP000288547">
    <property type="component" value="Unassembled WGS sequence"/>
</dbReference>
<keyword evidence="4" id="KW-1185">Reference proteome</keyword>
<evidence type="ECO:0000313" key="4">
    <source>
        <dbReference type="Proteomes" id="UP000288547"/>
    </source>
</evidence>
<dbReference type="PANTHER" id="PTHR34473:SF3">
    <property type="entry name" value="TRANSMEMBRANE PROTEIN-RELATED"/>
    <property type="match status" value="1"/>
</dbReference>
<feature type="transmembrane region" description="Helical" evidence="1">
    <location>
        <begin position="20"/>
        <end position="39"/>
    </location>
</feature>
<evidence type="ECO:0000256" key="1">
    <source>
        <dbReference type="SAM" id="Phobius"/>
    </source>
</evidence>
<organism evidence="3 4">
    <name type="scientific">Labedella phragmitis</name>
    <dbReference type="NCBI Taxonomy" id="2498849"/>
    <lineage>
        <taxon>Bacteria</taxon>
        <taxon>Bacillati</taxon>
        <taxon>Actinomycetota</taxon>
        <taxon>Actinomycetes</taxon>
        <taxon>Micrococcales</taxon>
        <taxon>Microbacteriaceae</taxon>
        <taxon>Labedella</taxon>
    </lineage>
</organism>
<protein>
    <submittedName>
        <fullName evidence="3">PH domain-containing protein</fullName>
    </submittedName>
</protein>
<keyword evidence="1" id="KW-0472">Membrane</keyword>
<name>A0A3S4BIY4_9MICO</name>
<proteinExistence type="predicted"/>
<comment type="caution">
    <text evidence="3">The sequence shown here is derived from an EMBL/GenBank/DDBJ whole genome shotgun (WGS) entry which is preliminary data.</text>
</comment>
<feature type="domain" description="YdbS-like PH" evidence="2">
    <location>
        <begin position="44"/>
        <end position="121"/>
    </location>
</feature>
<reference evidence="3 4" key="1">
    <citation type="submission" date="2018-12" db="EMBL/GenBank/DDBJ databases">
        <authorList>
            <person name="Li F."/>
        </authorList>
    </citation>
    <scope>NUCLEOTIDE SEQUENCE [LARGE SCALE GENOMIC DNA]</scope>
    <source>
        <strain evidence="3 4">11W25H-1</strain>
    </source>
</reference>
<keyword evidence="1" id="KW-1133">Transmembrane helix</keyword>
<keyword evidence="1" id="KW-0812">Transmembrane</keyword>
<dbReference type="Pfam" id="PF03703">
    <property type="entry name" value="bPH_2"/>
    <property type="match status" value="1"/>
</dbReference>
<dbReference type="InterPro" id="IPR005182">
    <property type="entry name" value="YdbS-like_PH"/>
</dbReference>
<gene>
    <name evidence="3" type="ORF">ELQ90_08420</name>
</gene>
<dbReference type="EMBL" id="RZNB01000003">
    <property type="protein sequence ID" value="RWZ51196.1"/>
    <property type="molecule type" value="Genomic_DNA"/>
</dbReference>
<dbReference type="OrthoDB" id="7364633at2"/>
<dbReference type="PANTHER" id="PTHR34473">
    <property type="entry name" value="UPF0699 TRANSMEMBRANE PROTEIN YDBS"/>
    <property type="match status" value="1"/>
</dbReference>
<sequence>MIVVVVAVGALVGFLVDHPWPWFVGGAIVLVTLVTLAFVPRRIRSIGYLLRDDDLLFRRGIMWQRFVAVPYGRMQLVDINRGPLARAFGLAELKFVTASPATGVTIPGLPLEEAEGLRDHLVSVAESRRTGL</sequence>